<feature type="domain" description="Fluoroacetyl-CoA-specific thioesterase-like" evidence="1">
    <location>
        <begin position="16"/>
        <end position="120"/>
    </location>
</feature>
<name>A0ABV9U8C9_9ACTN</name>
<dbReference type="PANTHER" id="PTHR36934:SF1">
    <property type="entry name" value="THIOESTERASE DOMAIN-CONTAINING PROTEIN"/>
    <property type="match status" value="1"/>
</dbReference>
<keyword evidence="3" id="KW-1185">Reference proteome</keyword>
<proteinExistence type="predicted"/>
<evidence type="ECO:0000313" key="3">
    <source>
        <dbReference type="Proteomes" id="UP001595872"/>
    </source>
</evidence>
<reference evidence="3" key="1">
    <citation type="journal article" date="2019" name="Int. J. Syst. Evol. Microbiol.">
        <title>The Global Catalogue of Microorganisms (GCM) 10K type strain sequencing project: providing services to taxonomists for standard genome sequencing and annotation.</title>
        <authorList>
            <consortium name="The Broad Institute Genomics Platform"/>
            <consortium name="The Broad Institute Genome Sequencing Center for Infectious Disease"/>
            <person name="Wu L."/>
            <person name="Ma J."/>
        </authorList>
    </citation>
    <scope>NUCLEOTIDE SEQUENCE [LARGE SCALE GENOMIC DNA]</scope>
    <source>
        <strain evidence="3">KLKA75</strain>
    </source>
</reference>
<dbReference type="Pfam" id="PF22636">
    <property type="entry name" value="FlK"/>
    <property type="match status" value="1"/>
</dbReference>
<dbReference type="InterPro" id="IPR029069">
    <property type="entry name" value="HotDog_dom_sf"/>
</dbReference>
<evidence type="ECO:0000259" key="1">
    <source>
        <dbReference type="Pfam" id="PF22636"/>
    </source>
</evidence>
<evidence type="ECO:0000313" key="2">
    <source>
        <dbReference type="EMBL" id="MFC4912071.1"/>
    </source>
</evidence>
<gene>
    <name evidence="2" type="ORF">ACFPCY_32550</name>
</gene>
<dbReference type="InterPro" id="IPR054485">
    <property type="entry name" value="FlK-like_dom"/>
</dbReference>
<dbReference type="InterPro" id="IPR025540">
    <property type="entry name" value="FlK"/>
</dbReference>
<organism evidence="2 3">
    <name type="scientific">Actinomadura gamaensis</name>
    <dbReference type="NCBI Taxonomy" id="1763541"/>
    <lineage>
        <taxon>Bacteria</taxon>
        <taxon>Bacillati</taxon>
        <taxon>Actinomycetota</taxon>
        <taxon>Actinomycetes</taxon>
        <taxon>Streptosporangiales</taxon>
        <taxon>Thermomonosporaceae</taxon>
        <taxon>Actinomadura</taxon>
    </lineage>
</organism>
<accession>A0ABV9U8C9</accession>
<protein>
    <submittedName>
        <fullName evidence="2">Thioesterase family protein</fullName>
    </submittedName>
</protein>
<dbReference type="RefSeq" id="WP_378261637.1">
    <property type="nucleotide sequence ID" value="NZ_JBHSIT010000011.1"/>
</dbReference>
<dbReference type="Proteomes" id="UP001595872">
    <property type="component" value="Unassembled WGS sequence"/>
</dbReference>
<comment type="caution">
    <text evidence="2">The sequence shown here is derived from an EMBL/GenBank/DDBJ whole genome shotgun (WGS) entry which is preliminary data.</text>
</comment>
<sequence>MAMTKADSRCEFEAVVTHEDTAEVVGSGDVGVLATPRLVAWFEAATVRVLAGRLDAGETSVGTRVEVDHLAASPVGARVAVVAELVEWDGRRVSFDVRATASDGTVLATGRVRRAIVNRERFVARLGEAAG</sequence>
<dbReference type="SUPFAM" id="SSF54637">
    <property type="entry name" value="Thioesterase/thiol ester dehydrase-isomerase"/>
    <property type="match status" value="1"/>
</dbReference>
<dbReference type="Gene3D" id="3.10.129.10">
    <property type="entry name" value="Hotdog Thioesterase"/>
    <property type="match status" value="1"/>
</dbReference>
<dbReference type="PANTHER" id="PTHR36934">
    <property type="entry name" value="BLR0278 PROTEIN"/>
    <property type="match status" value="1"/>
</dbReference>
<dbReference type="EMBL" id="JBHSIT010000011">
    <property type="protein sequence ID" value="MFC4912071.1"/>
    <property type="molecule type" value="Genomic_DNA"/>
</dbReference>
<dbReference type="PIRSF" id="PIRSF014972">
    <property type="entry name" value="FlK"/>
    <property type="match status" value="1"/>
</dbReference>